<dbReference type="EMBL" id="LYXU01000002">
    <property type="protein sequence ID" value="OBS26021.1"/>
    <property type="molecule type" value="Genomic_DNA"/>
</dbReference>
<gene>
    <name evidence="1" type="ORF">FPOA_06552</name>
</gene>
<dbReference type="Proteomes" id="UP000091967">
    <property type="component" value="Unassembled WGS sequence"/>
</dbReference>
<evidence type="ECO:0000313" key="1">
    <source>
        <dbReference type="EMBL" id="OBS26021.1"/>
    </source>
</evidence>
<comment type="caution">
    <text evidence="1">The sequence shown here is derived from an EMBL/GenBank/DDBJ whole genome shotgun (WGS) entry which is preliminary data.</text>
</comment>
<reference evidence="1 2" key="1">
    <citation type="submission" date="2016-06" db="EMBL/GenBank/DDBJ databases">
        <title>Living apart together: crosstalk between the core and supernumerary genomes in a fungal plant pathogen.</title>
        <authorList>
            <person name="Vanheule A."/>
            <person name="Audenaert K."/>
            <person name="Warris S."/>
            <person name="Van De Geest H."/>
            <person name="Schijlen E."/>
            <person name="Hofte M."/>
            <person name="De Saeger S."/>
            <person name="Haesaert G."/>
            <person name="Waalwijk C."/>
            <person name="Van Der Lee T."/>
        </authorList>
    </citation>
    <scope>NUCLEOTIDE SEQUENCE [LARGE SCALE GENOMIC DNA]</scope>
    <source>
        <strain evidence="1 2">2516</strain>
    </source>
</reference>
<keyword evidence="2" id="KW-1185">Reference proteome</keyword>
<protein>
    <submittedName>
        <fullName evidence="1">Uncharacterized protein</fullName>
    </submittedName>
</protein>
<organism evidence="1 2">
    <name type="scientific">Fusarium poae</name>
    <dbReference type="NCBI Taxonomy" id="36050"/>
    <lineage>
        <taxon>Eukaryota</taxon>
        <taxon>Fungi</taxon>
        <taxon>Dikarya</taxon>
        <taxon>Ascomycota</taxon>
        <taxon>Pezizomycotina</taxon>
        <taxon>Sordariomycetes</taxon>
        <taxon>Hypocreomycetidae</taxon>
        <taxon>Hypocreales</taxon>
        <taxon>Nectriaceae</taxon>
        <taxon>Fusarium</taxon>
    </lineage>
</organism>
<dbReference type="AlphaFoldDB" id="A0A1B8B011"/>
<accession>A0A1B8B011</accession>
<sequence>MPPLLRLARLGRPDLLNHFLVKWLPYLSLDVGEGHCVEFYRVESYGVNYKLFPFLTRTFPSPLTLQDSQHNEFQFDKLFTEYCHLRRTPRESSVTHFPCRRSFQRSRSDFIQGTLPLNGLLLPVQQGSELRFIGLTVDCAVEGVAAKNDKGNDLVVSHTSFLRSEVGYGGQALVDGSLVRRMARVDEDSEVCHLVRWLCGCVVLLMLMLMRKCLTTNLWKEQELLW</sequence>
<evidence type="ECO:0000313" key="2">
    <source>
        <dbReference type="Proteomes" id="UP000091967"/>
    </source>
</evidence>
<name>A0A1B8B011_FUSPO</name>
<proteinExistence type="predicted"/>